<gene>
    <name evidence="3" type="ORF">ETD85_09695</name>
</gene>
<keyword evidence="4" id="KW-1185">Reference proteome</keyword>
<feature type="domain" description="PPM-type phosphatase" evidence="2">
    <location>
        <begin position="298"/>
        <end position="522"/>
    </location>
</feature>
<evidence type="ECO:0000313" key="4">
    <source>
        <dbReference type="Proteomes" id="UP000306628"/>
    </source>
</evidence>
<name>A0A5S4GVQ0_9ACTN</name>
<dbReference type="EMBL" id="VCKX01000021">
    <property type="protein sequence ID" value="TMR36839.1"/>
    <property type="molecule type" value="Genomic_DNA"/>
</dbReference>
<dbReference type="GO" id="GO:0016791">
    <property type="term" value="F:phosphatase activity"/>
    <property type="evidence" value="ECO:0007669"/>
    <property type="project" value="TreeGrafter"/>
</dbReference>
<dbReference type="OrthoDB" id="5241041at2"/>
<dbReference type="Gene3D" id="3.60.40.10">
    <property type="entry name" value="PPM-type phosphatase domain"/>
    <property type="match status" value="1"/>
</dbReference>
<dbReference type="SMART" id="SM00331">
    <property type="entry name" value="PP2C_SIG"/>
    <property type="match status" value="1"/>
</dbReference>
<dbReference type="PANTHER" id="PTHR43156:SF2">
    <property type="entry name" value="STAGE II SPORULATION PROTEIN E"/>
    <property type="match status" value="1"/>
</dbReference>
<evidence type="ECO:0000256" key="1">
    <source>
        <dbReference type="ARBA" id="ARBA00022801"/>
    </source>
</evidence>
<comment type="caution">
    <text evidence="3">The sequence shown here is derived from an EMBL/GenBank/DDBJ whole genome shotgun (WGS) entry which is preliminary data.</text>
</comment>
<dbReference type="Gene3D" id="3.30.450.40">
    <property type="match status" value="1"/>
</dbReference>
<reference evidence="3 4" key="1">
    <citation type="submission" date="2019-05" db="EMBL/GenBank/DDBJ databases">
        <title>Draft genome sequence of Nonomuraea zeae DSM 100528.</title>
        <authorList>
            <person name="Saricaoglu S."/>
            <person name="Isik K."/>
        </authorList>
    </citation>
    <scope>NUCLEOTIDE SEQUENCE [LARGE SCALE GENOMIC DNA]</scope>
    <source>
        <strain evidence="3 4">DSM 100528</strain>
    </source>
</reference>
<dbReference type="PANTHER" id="PTHR43156">
    <property type="entry name" value="STAGE II SPORULATION PROTEIN E-RELATED"/>
    <property type="match status" value="1"/>
</dbReference>
<dbReference type="Proteomes" id="UP000306628">
    <property type="component" value="Unassembled WGS sequence"/>
</dbReference>
<sequence length="536" mass="56963">MVWEDAPYPMLAVNAAGVIEEANRAARTLIPDAVAGVPLARAVPQWLSHAHHLLPIGLPSPAGAGGGVAGYEPASGSIGERVFQAYPARSGDSVLWWLIDVTGHEQAVEALRAHREWTGFLAEASNELLSSLNPDRCLEATARLAARRLADAALVVLPMAGRRYTIASCDPRGRVSCEHATVDPRALPGLDEALQGFPPVPARWIDPVDAPAWVLRDEFGEVGSVEVTALPGHGLPAGALVLLRRARRPGFPEAEEVFVRLFAVWAGAAISAARLYAEQAVITETLMAELLPPATPRLDGVEIAALYRPAGPSEQVGGDFYDVHPAAGSGRESLVVLGDVSGKGLEAAVLTGRIRNTLRALLPMADDHHRVLELLNGVLLTDAGATRYVTLVLASFQRHGTRVALRLTSAGHPPPLIMRNDGRVEEAGSAGTLIGVLEDITSVTEDVVLESGETCLLYSDGIIEARGGPLGDEFFGEERLAEQLKECAGMPPEALAERVQMLASQWVGDGDHDDMAVVAITAPRNLPHVAEGDWLR</sequence>
<dbReference type="InterPro" id="IPR036457">
    <property type="entry name" value="PPM-type-like_dom_sf"/>
</dbReference>
<dbReference type="InterPro" id="IPR029016">
    <property type="entry name" value="GAF-like_dom_sf"/>
</dbReference>
<dbReference type="InterPro" id="IPR052016">
    <property type="entry name" value="Bact_Sigma-Reg"/>
</dbReference>
<protein>
    <submittedName>
        <fullName evidence="3">Serine/threonine-protein phosphatase</fullName>
    </submittedName>
</protein>
<dbReference type="SUPFAM" id="SSF55781">
    <property type="entry name" value="GAF domain-like"/>
    <property type="match status" value="1"/>
</dbReference>
<dbReference type="InterPro" id="IPR001932">
    <property type="entry name" value="PPM-type_phosphatase-like_dom"/>
</dbReference>
<dbReference type="AlphaFoldDB" id="A0A5S4GVQ0"/>
<evidence type="ECO:0000313" key="3">
    <source>
        <dbReference type="EMBL" id="TMR36839.1"/>
    </source>
</evidence>
<dbReference type="RefSeq" id="WP_138689291.1">
    <property type="nucleotide sequence ID" value="NZ_JBHSAZ010000114.1"/>
</dbReference>
<keyword evidence="1" id="KW-0378">Hydrolase</keyword>
<dbReference type="SUPFAM" id="SSF81606">
    <property type="entry name" value="PP2C-like"/>
    <property type="match status" value="1"/>
</dbReference>
<organism evidence="3 4">
    <name type="scientific">Nonomuraea zeae</name>
    <dbReference type="NCBI Taxonomy" id="1642303"/>
    <lineage>
        <taxon>Bacteria</taxon>
        <taxon>Bacillati</taxon>
        <taxon>Actinomycetota</taxon>
        <taxon>Actinomycetes</taxon>
        <taxon>Streptosporangiales</taxon>
        <taxon>Streptosporangiaceae</taxon>
        <taxon>Nonomuraea</taxon>
    </lineage>
</organism>
<accession>A0A5S4GVQ0</accession>
<dbReference type="Pfam" id="PF07228">
    <property type="entry name" value="SpoIIE"/>
    <property type="match status" value="1"/>
</dbReference>
<evidence type="ECO:0000259" key="2">
    <source>
        <dbReference type="SMART" id="SM00331"/>
    </source>
</evidence>
<proteinExistence type="predicted"/>